<feature type="region of interest" description="Disordered" evidence="1">
    <location>
        <begin position="523"/>
        <end position="599"/>
    </location>
</feature>
<dbReference type="RefSeq" id="XP_066828839.1">
    <property type="nucleotide sequence ID" value="XM_066971841.1"/>
</dbReference>
<dbReference type="Proteomes" id="UP001497383">
    <property type="component" value="Chromosome 2"/>
</dbReference>
<sequence length="633" mass="72926">MSDASESDYVEIADADAEIEYSKRYLMGFNSHGSGPPLRFHEPNPEVHEMCGKRRLFNVAINPDPESAQFQKDITTVTNWTSRFYVEPMEGDPFEKEIAQLGGSAAKRGRGRGRKQLFAVYREDPIIVNPKSFVSKLGFLHYNLHREPHRRGKHCYKNKIRSFYYSSDLSAKELAHQQNNLCSFQAEYSHVNGEDDKDEDQPSIVENLKVPVKEWKGTSTRGIFDSQCMVLTSRGFKQLNELVDVDDLQMAAFHKQSQTIKYISPLCINIVNSRRHQLTRIHNLWFGVEQPVLTFNHHSKHFERTTLEADSSYRLLNHAFNGLADATIDRSEITRLKHQLDLHSEQSWFSFLGLVAFFLVGNGCLTYDHHRCRYIRFQQHKSVDAVYLTKIFQDLNLTVDDDYTVCQRTKYSPNLVPYTLCTILVTNQRLLSYFHDTFGSHYSSSPTYNVAHWMSKPLQKCGFIYRLTQRELHHFIEGLMLSNGSIGPDPCVRTSFKETSLAYYSIITLAGCIPRIKRYPSAGLQHHKPEKATPQRSVSIKRESAQTQQRKQHRQQAKQLQRKQDRFHVFALNPKEDRSRETPLQIGNRGSNKRMAKKSVKQGKLYDIKLPTGYHLIVGASFGGNALSWPVIV</sequence>
<evidence type="ECO:0000256" key="1">
    <source>
        <dbReference type="SAM" id="MobiDB-lite"/>
    </source>
</evidence>
<evidence type="ECO:0000313" key="2">
    <source>
        <dbReference type="EMBL" id="CAK9437523.1"/>
    </source>
</evidence>
<reference evidence="2 3" key="1">
    <citation type="submission" date="2024-03" db="EMBL/GenBank/DDBJ databases">
        <authorList>
            <person name="Brejova B."/>
        </authorList>
    </citation>
    <scope>NUCLEOTIDE SEQUENCE [LARGE SCALE GENOMIC DNA]</scope>
    <source>
        <strain evidence="2 3">CBS 14171</strain>
    </source>
</reference>
<dbReference type="GeneID" id="92207097"/>
<accession>A0ABP0ZHN1</accession>
<gene>
    <name evidence="2" type="ORF">LODBEIA_P19010</name>
</gene>
<feature type="compositionally biased region" description="Basic and acidic residues" evidence="1">
    <location>
        <begin position="562"/>
        <end position="581"/>
    </location>
</feature>
<dbReference type="EMBL" id="OZ022406">
    <property type="protein sequence ID" value="CAK9437523.1"/>
    <property type="molecule type" value="Genomic_DNA"/>
</dbReference>
<name>A0ABP0ZHN1_9ASCO</name>
<organism evidence="2 3">
    <name type="scientific">Lodderomyces beijingensis</name>
    <dbReference type="NCBI Taxonomy" id="1775926"/>
    <lineage>
        <taxon>Eukaryota</taxon>
        <taxon>Fungi</taxon>
        <taxon>Dikarya</taxon>
        <taxon>Ascomycota</taxon>
        <taxon>Saccharomycotina</taxon>
        <taxon>Pichiomycetes</taxon>
        <taxon>Debaryomycetaceae</taxon>
        <taxon>Candida/Lodderomyces clade</taxon>
        <taxon>Lodderomyces</taxon>
    </lineage>
</organism>
<keyword evidence="3" id="KW-1185">Reference proteome</keyword>
<proteinExistence type="predicted"/>
<evidence type="ECO:0000313" key="3">
    <source>
        <dbReference type="Proteomes" id="UP001497383"/>
    </source>
</evidence>
<protein>
    <submittedName>
        <fullName evidence="2">Uncharacterized protein</fullName>
    </submittedName>
</protein>